<reference evidence="2" key="1">
    <citation type="journal article" date="2020" name="Nature">
        <title>Giant virus diversity and host interactions through global metagenomics.</title>
        <authorList>
            <person name="Schulz F."/>
            <person name="Roux S."/>
            <person name="Paez-Espino D."/>
            <person name="Jungbluth S."/>
            <person name="Walsh D.A."/>
            <person name="Denef V.J."/>
            <person name="McMahon K.D."/>
            <person name="Konstantinidis K.T."/>
            <person name="Eloe-Fadrosh E.A."/>
            <person name="Kyrpides N.C."/>
            <person name="Woyke T."/>
        </authorList>
    </citation>
    <scope>NUCLEOTIDE SEQUENCE</scope>
    <source>
        <strain evidence="2">GVMAG-S-1024976-23</strain>
    </source>
</reference>
<evidence type="ECO:0000259" key="1">
    <source>
        <dbReference type="Pfam" id="PF01755"/>
    </source>
</evidence>
<dbReference type="AlphaFoldDB" id="A0A6C0AHH1"/>
<dbReference type="EMBL" id="MN740604">
    <property type="protein sequence ID" value="QHS78791.1"/>
    <property type="molecule type" value="Genomic_DNA"/>
</dbReference>
<sequence length="272" mass="32045">MKPSLIILFVIIFLLLCFLYSLPGYGLKDIVKLPLTIPFLQETNCLDEYFDSIVCICLPERKNHMKKVFDKWNIKKVTFFDAFLRTNFNHDDFIKKKFITPNYHEKLNLGRICCHYSAMHVYDEFVNSNHESILIFEDDININTYTSVKHMNLVLEPVIKNIPHDWEYLNFSKCHDYCLQASLINNKYWTIPKRPLCRSAIALRKNAAKIIVRDAIPMYDQPGDKMIAELINQKKFNAYATKNLFFFQHREKFGSTLQNVHKTNPPKCSFGK</sequence>
<dbReference type="Pfam" id="PF01755">
    <property type="entry name" value="Glyco_transf_25"/>
    <property type="match status" value="1"/>
</dbReference>
<protein>
    <recommendedName>
        <fullName evidence="1">Glycosyl transferase family 25 domain-containing protein</fullName>
    </recommendedName>
</protein>
<accession>A0A6C0AHH1</accession>
<feature type="domain" description="Glycosyl transferase family 25" evidence="1">
    <location>
        <begin position="59"/>
        <end position="147"/>
    </location>
</feature>
<dbReference type="InterPro" id="IPR002654">
    <property type="entry name" value="Glyco_trans_25"/>
</dbReference>
<organism evidence="2">
    <name type="scientific">viral metagenome</name>
    <dbReference type="NCBI Taxonomy" id="1070528"/>
    <lineage>
        <taxon>unclassified sequences</taxon>
        <taxon>metagenomes</taxon>
        <taxon>organismal metagenomes</taxon>
    </lineage>
</organism>
<proteinExistence type="predicted"/>
<name>A0A6C0AHH1_9ZZZZ</name>
<evidence type="ECO:0000313" key="2">
    <source>
        <dbReference type="EMBL" id="QHS78791.1"/>
    </source>
</evidence>